<evidence type="ECO:0000259" key="4">
    <source>
        <dbReference type="PROSITE" id="PS50949"/>
    </source>
</evidence>
<keyword evidence="3" id="KW-0804">Transcription</keyword>
<gene>
    <name evidence="5" type="ORF">DPF_1050</name>
</gene>
<evidence type="ECO:0000313" key="6">
    <source>
        <dbReference type="Proteomes" id="UP000095200"/>
    </source>
</evidence>
<evidence type="ECO:0000256" key="3">
    <source>
        <dbReference type="ARBA" id="ARBA00023163"/>
    </source>
</evidence>
<dbReference type="GO" id="GO:0003677">
    <property type="term" value="F:DNA binding"/>
    <property type="evidence" value="ECO:0007669"/>
    <property type="project" value="UniProtKB-KW"/>
</dbReference>
<dbReference type="EMBL" id="BDFE01000015">
    <property type="protein sequence ID" value="GAU08344.1"/>
    <property type="molecule type" value="Genomic_DNA"/>
</dbReference>
<dbReference type="GO" id="GO:0003700">
    <property type="term" value="F:DNA-binding transcription factor activity"/>
    <property type="evidence" value="ECO:0007669"/>
    <property type="project" value="InterPro"/>
</dbReference>
<dbReference type="PRINTS" id="PR00035">
    <property type="entry name" value="HTHGNTR"/>
</dbReference>
<dbReference type="SUPFAM" id="SSF46785">
    <property type="entry name" value="Winged helix' DNA-binding domain"/>
    <property type="match status" value="1"/>
</dbReference>
<dbReference type="PANTHER" id="PTHR43537:SF5">
    <property type="entry name" value="UXU OPERON TRANSCRIPTIONAL REGULATOR"/>
    <property type="match status" value="1"/>
</dbReference>
<proteinExistence type="predicted"/>
<dbReference type="STRING" id="1592317.DPF_1050"/>
<keyword evidence="2" id="KW-0238">DNA-binding</keyword>
<name>A0A194AHU4_9BACT</name>
<accession>A0A194AHU4</accession>
<dbReference type="SUPFAM" id="SSF48008">
    <property type="entry name" value="GntR ligand-binding domain-like"/>
    <property type="match status" value="1"/>
</dbReference>
<dbReference type="InterPro" id="IPR011711">
    <property type="entry name" value="GntR_C"/>
</dbReference>
<dbReference type="SMART" id="SM00345">
    <property type="entry name" value="HTH_GNTR"/>
    <property type="match status" value="1"/>
</dbReference>
<dbReference type="InterPro" id="IPR036390">
    <property type="entry name" value="WH_DNA-bd_sf"/>
</dbReference>
<dbReference type="Gene3D" id="1.20.120.530">
    <property type="entry name" value="GntR ligand-binding domain-like"/>
    <property type="match status" value="1"/>
</dbReference>
<evidence type="ECO:0000256" key="1">
    <source>
        <dbReference type="ARBA" id="ARBA00023015"/>
    </source>
</evidence>
<comment type="caution">
    <text evidence="5">The sequence shown here is derived from an EMBL/GenBank/DDBJ whole genome shotgun (WGS) entry which is preliminary data.</text>
</comment>
<dbReference type="SMART" id="SM00895">
    <property type="entry name" value="FCD"/>
    <property type="match status" value="1"/>
</dbReference>
<dbReference type="RefSeq" id="WP_069857835.1">
    <property type="nucleotide sequence ID" value="NZ_BDFE01000015.1"/>
</dbReference>
<evidence type="ECO:0000256" key="2">
    <source>
        <dbReference type="ARBA" id="ARBA00023125"/>
    </source>
</evidence>
<dbReference type="AlphaFoldDB" id="A0A194AHU4"/>
<dbReference type="InterPro" id="IPR000524">
    <property type="entry name" value="Tscrpt_reg_HTH_GntR"/>
</dbReference>
<feature type="domain" description="HTH gntR-type" evidence="4">
    <location>
        <begin position="12"/>
        <end position="80"/>
    </location>
</feature>
<sequence length="233" mass="26168">MTHPETSARPPKKLYIEIVHRIRTLIQEDEFGPGSRLPAERKLAQQFGVSRNSVREAIKQLEEAGILESRMGAGTYVAAKNKKTLVRALARELERGKARIREIFEIRTMLEPQIAGLAATRISTTHLNNLHKIITRQEQAVGNIKTFTALDARFHRLLVQAAGNEVLEQVMVTLRSILRESRSAPLMTTARQHASIKGHRAIVEALSNRDAQGAIRAMNEHIRDIEQPDPTPD</sequence>
<dbReference type="InterPro" id="IPR036388">
    <property type="entry name" value="WH-like_DNA-bd_sf"/>
</dbReference>
<dbReference type="PANTHER" id="PTHR43537">
    <property type="entry name" value="TRANSCRIPTIONAL REGULATOR, GNTR FAMILY"/>
    <property type="match status" value="1"/>
</dbReference>
<dbReference type="CDD" id="cd07377">
    <property type="entry name" value="WHTH_GntR"/>
    <property type="match status" value="1"/>
</dbReference>
<dbReference type="Pfam" id="PF00392">
    <property type="entry name" value="GntR"/>
    <property type="match status" value="1"/>
</dbReference>
<keyword evidence="1" id="KW-0805">Transcription regulation</keyword>
<protein>
    <submittedName>
        <fullName evidence="5">GntR family transcriptional regulator</fullName>
    </submittedName>
</protein>
<organism evidence="5 6">
    <name type="scientific">Desulfoplanes formicivorans</name>
    <dbReference type="NCBI Taxonomy" id="1592317"/>
    <lineage>
        <taxon>Bacteria</taxon>
        <taxon>Pseudomonadati</taxon>
        <taxon>Thermodesulfobacteriota</taxon>
        <taxon>Desulfovibrionia</taxon>
        <taxon>Desulfovibrionales</taxon>
        <taxon>Desulfoplanaceae</taxon>
        <taxon>Desulfoplanes</taxon>
    </lineage>
</organism>
<dbReference type="Gene3D" id="1.10.10.10">
    <property type="entry name" value="Winged helix-like DNA-binding domain superfamily/Winged helix DNA-binding domain"/>
    <property type="match status" value="1"/>
</dbReference>
<reference evidence="6" key="1">
    <citation type="submission" date="2016-06" db="EMBL/GenBank/DDBJ databases">
        <title>Draft genome sequence of Desulfoplanes formicivorans strain Pf12B.</title>
        <authorList>
            <person name="Watanabe M."/>
            <person name="Kojima H."/>
            <person name="Fukui M."/>
        </authorList>
    </citation>
    <scope>NUCLEOTIDE SEQUENCE [LARGE SCALE GENOMIC DNA]</scope>
    <source>
        <strain evidence="6">Pf12B</strain>
    </source>
</reference>
<keyword evidence="6" id="KW-1185">Reference proteome</keyword>
<evidence type="ECO:0000313" key="5">
    <source>
        <dbReference type="EMBL" id="GAU08344.1"/>
    </source>
</evidence>
<dbReference type="InterPro" id="IPR008920">
    <property type="entry name" value="TF_FadR/GntR_C"/>
</dbReference>
<dbReference type="Pfam" id="PF07729">
    <property type="entry name" value="FCD"/>
    <property type="match status" value="1"/>
</dbReference>
<dbReference type="PROSITE" id="PS50949">
    <property type="entry name" value="HTH_GNTR"/>
    <property type="match status" value="1"/>
</dbReference>
<dbReference type="Proteomes" id="UP000095200">
    <property type="component" value="Unassembled WGS sequence"/>
</dbReference>